<sequence>MEPIEFTGPVKSPKRERYPYEDDLSKKSDAFRLIRLLRGQWNDEIRCELDVYYRDEAHYPSYRALSYVWGRWRRDPPKILVNGYAIKVTNNLEIALRHLREESDDITLWVDALCIDQNNTTERSSQVSQMRDIYSTASEVIIFLGDGSHADYGASCLRSKTPPGPCRTFGVDDMNIPLAQQTLDNWKSSALKGPVQALEIFSFLAIITQFQDSSSLLKFFEDFPAAHVTALFEALRRTLLVAWWDRIWVVQEAVVAQDITIRYSDVTASWEFLLEVTKARSRWDFAVTRSPGAISADCLKVFSLFSRISDLDLHRRGWKAMQHTDLLSLLRYFGHRKASDNRDRVYALLGLCNDSVGIQPDYWLDETEVYTAAVLAIIKNTRSLSIMFGDHSRKSSQHLPSWVPDWGTITDESDRQRAKIFNLYDASGGIIPIMDSPKFSKFLRYFKDKDDPKHYRLKEDALFLRGAFKMSFGEPEIQSICASLVKYCNGQSREDLPRYSLIRNSGRSLIAKCIKIGTVTGVAEPLYTCSDMKSAAKVIHGWSQAQKGNWGLYTTNYVNGDFLSTIMSGVKTAPDGSLERLIPSDMPALEAWYRENIEQRSLGEDQQELVESLDAKRDIFTEALRLSATKRTMFFIDYEGTAVDVLVRDCFISLDGQMRTLHEGAGFLAEDLFNEGVELLRNDQLFKIASSITAMQRSSSNETYKEYLNKFADLVNKRKAFLQQIQHPDFNLSTRSDECLTSYGEYLDAYLEAYQDFIHDRERLRRFIADANNIVSHEYGYLGLGPLLMKRGDEIYVLPGSRSPLVLRPITSRTIPGTHAQTYQLLGDCYINGAMDGDSVTVGENIVDYIDSLDPNSENHGSCFSIGAAQSGTATVTGNIVTIEIV</sequence>
<accession>A0A2K0TGV5</accession>
<dbReference type="PANTHER" id="PTHR24148:SF73">
    <property type="entry name" value="HET DOMAIN PROTEIN (AFU_ORTHOLOGUE AFUA_8G01020)"/>
    <property type="match status" value="1"/>
</dbReference>
<dbReference type="AlphaFoldDB" id="A0A2K0TGV5"/>
<protein>
    <recommendedName>
        <fullName evidence="1">Heterokaryon incompatibility domain-containing protein</fullName>
    </recommendedName>
</protein>
<dbReference type="PANTHER" id="PTHR24148">
    <property type="entry name" value="ANKYRIN REPEAT DOMAIN-CONTAINING PROTEIN 39 HOMOLOG-RELATED"/>
    <property type="match status" value="1"/>
</dbReference>
<reference evidence="2 3" key="1">
    <citation type="submission" date="2017-02" db="EMBL/GenBank/DDBJ databases">
        <title>Genomes of Trichoderma spp. with biocontrol activity.</title>
        <authorList>
            <person name="Gardiner D."/>
            <person name="Kazan K."/>
            <person name="Vos C."/>
            <person name="Harvey P."/>
        </authorList>
    </citation>
    <scope>NUCLEOTIDE SEQUENCE [LARGE SCALE GENOMIC DNA]</scope>
    <source>
        <strain evidence="2 3">A5MH</strain>
    </source>
</reference>
<evidence type="ECO:0000313" key="2">
    <source>
        <dbReference type="EMBL" id="PNP44758.1"/>
    </source>
</evidence>
<evidence type="ECO:0000313" key="3">
    <source>
        <dbReference type="Proteomes" id="UP000236546"/>
    </source>
</evidence>
<feature type="domain" description="Heterokaryon incompatibility" evidence="1">
    <location>
        <begin position="62"/>
        <end position="252"/>
    </location>
</feature>
<dbReference type="EMBL" id="MTYH01000028">
    <property type="protein sequence ID" value="PNP44758.1"/>
    <property type="molecule type" value="Genomic_DNA"/>
</dbReference>
<dbReference type="Proteomes" id="UP000236546">
    <property type="component" value="Unassembled WGS sequence"/>
</dbReference>
<evidence type="ECO:0000259" key="1">
    <source>
        <dbReference type="Pfam" id="PF06985"/>
    </source>
</evidence>
<comment type="caution">
    <text evidence="2">The sequence shown here is derived from an EMBL/GenBank/DDBJ whole genome shotgun (WGS) entry which is preliminary data.</text>
</comment>
<organism evidence="2 3">
    <name type="scientific">Trichoderma gamsii</name>
    <dbReference type="NCBI Taxonomy" id="398673"/>
    <lineage>
        <taxon>Eukaryota</taxon>
        <taxon>Fungi</taxon>
        <taxon>Dikarya</taxon>
        <taxon>Ascomycota</taxon>
        <taxon>Pezizomycotina</taxon>
        <taxon>Sordariomycetes</taxon>
        <taxon>Hypocreomycetidae</taxon>
        <taxon>Hypocreales</taxon>
        <taxon>Hypocreaceae</taxon>
        <taxon>Trichoderma</taxon>
    </lineage>
</organism>
<dbReference type="InterPro" id="IPR052895">
    <property type="entry name" value="HetReg/Transcr_Mod"/>
</dbReference>
<gene>
    <name evidence="2" type="ORF">TGAMA5MH_03567</name>
</gene>
<dbReference type="Pfam" id="PF06985">
    <property type="entry name" value="HET"/>
    <property type="match status" value="1"/>
</dbReference>
<proteinExistence type="predicted"/>
<dbReference type="InterPro" id="IPR010730">
    <property type="entry name" value="HET"/>
</dbReference>
<dbReference type="OrthoDB" id="3557394at2759"/>
<name>A0A2K0TGV5_9HYPO</name>
<dbReference type="Pfam" id="PF26639">
    <property type="entry name" value="Het-6_barrel"/>
    <property type="match status" value="1"/>
</dbReference>